<evidence type="ECO:0000313" key="14">
    <source>
        <dbReference type="Proteomes" id="UP001464378"/>
    </source>
</evidence>
<accession>A0ABV1EE60</accession>
<dbReference type="InterPro" id="IPR050090">
    <property type="entry name" value="Tyrosine_recombinase_XerCD"/>
</dbReference>
<organism evidence="13 14">
    <name type="scientific">Pseudoflavonifractor intestinihominis</name>
    <dbReference type="NCBI Taxonomy" id="3133171"/>
    <lineage>
        <taxon>Bacteria</taxon>
        <taxon>Bacillati</taxon>
        <taxon>Bacillota</taxon>
        <taxon>Clostridia</taxon>
        <taxon>Eubacteriales</taxon>
        <taxon>Oscillospiraceae</taxon>
        <taxon>Pseudoflavonifractor</taxon>
    </lineage>
</organism>
<evidence type="ECO:0000313" key="13">
    <source>
        <dbReference type="EMBL" id="MEQ2444731.1"/>
    </source>
</evidence>
<keyword evidence="8" id="KW-0131">Cell cycle</keyword>
<evidence type="ECO:0000256" key="10">
    <source>
        <dbReference type="SAM" id="MobiDB-lite"/>
    </source>
</evidence>
<evidence type="ECO:0000256" key="7">
    <source>
        <dbReference type="ARBA" id="ARBA00023172"/>
    </source>
</evidence>
<evidence type="ECO:0000256" key="9">
    <source>
        <dbReference type="PROSITE-ProRule" id="PRU01248"/>
    </source>
</evidence>
<keyword evidence="2" id="KW-0963">Cytoplasm</keyword>
<dbReference type="InterPro" id="IPR013762">
    <property type="entry name" value="Integrase-like_cat_sf"/>
</dbReference>
<evidence type="ECO:0000256" key="4">
    <source>
        <dbReference type="ARBA" id="ARBA00022829"/>
    </source>
</evidence>
<name>A0ABV1EE60_9FIRM</name>
<dbReference type="PROSITE" id="PS51900">
    <property type="entry name" value="CB"/>
    <property type="match status" value="1"/>
</dbReference>
<dbReference type="InterPro" id="IPR002104">
    <property type="entry name" value="Integrase_catalytic"/>
</dbReference>
<evidence type="ECO:0000256" key="5">
    <source>
        <dbReference type="ARBA" id="ARBA00022908"/>
    </source>
</evidence>
<comment type="subcellular location">
    <subcellularLocation>
        <location evidence="1">Cytoplasm</location>
    </subcellularLocation>
</comment>
<keyword evidence="5" id="KW-0229">DNA integration</keyword>
<evidence type="ECO:0000256" key="3">
    <source>
        <dbReference type="ARBA" id="ARBA00022618"/>
    </source>
</evidence>
<dbReference type="PANTHER" id="PTHR30349">
    <property type="entry name" value="PHAGE INTEGRASE-RELATED"/>
    <property type="match status" value="1"/>
</dbReference>
<dbReference type="InterPro" id="IPR044068">
    <property type="entry name" value="CB"/>
</dbReference>
<proteinExistence type="predicted"/>
<feature type="domain" description="Tyr recombinase" evidence="11">
    <location>
        <begin position="143"/>
        <end position="321"/>
    </location>
</feature>
<dbReference type="RefSeq" id="WP_349232462.1">
    <property type="nucleotide sequence ID" value="NZ_JBBMFK010000031.1"/>
</dbReference>
<evidence type="ECO:0000256" key="6">
    <source>
        <dbReference type="ARBA" id="ARBA00023125"/>
    </source>
</evidence>
<reference evidence="13 14" key="1">
    <citation type="submission" date="2024-03" db="EMBL/GenBank/DDBJ databases">
        <title>Human intestinal bacterial collection.</title>
        <authorList>
            <person name="Pauvert C."/>
            <person name="Hitch T.C.A."/>
            <person name="Clavel T."/>
        </authorList>
    </citation>
    <scope>NUCLEOTIDE SEQUENCE [LARGE SCALE GENOMIC DNA]</scope>
    <source>
        <strain evidence="13 14">CLA-AP-H29</strain>
    </source>
</reference>
<keyword evidence="3" id="KW-0132">Cell division</keyword>
<dbReference type="SUPFAM" id="SSF56349">
    <property type="entry name" value="DNA breaking-rejoining enzymes"/>
    <property type="match status" value="1"/>
</dbReference>
<dbReference type="Gene3D" id="1.10.443.10">
    <property type="entry name" value="Intergrase catalytic core"/>
    <property type="match status" value="1"/>
</dbReference>
<gene>
    <name evidence="13" type="ORF">WMO64_14820</name>
</gene>
<keyword evidence="14" id="KW-1185">Reference proteome</keyword>
<keyword evidence="4" id="KW-0159">Chromosome partition</keyword>
<dbReference type="Pfam" id="PF00589">
    <property type="entry name" value="Phage_integrase"/>
    <property type="match status" value="1"/>
</dbReference>
<dbReference type="EMBL" id="JBBMFK010000031">
    <property type="protein sequence ID" value="MEQ2444731.1"/>
    <property type="molecule type" value="Genomic_DNA"/>
</dbReference>
<protein>
    <submittedName>
        <fullName evidence="13">Tyrosine-type recombinase/integrase</fullName>
    </submittedName>
</protein>
<feature type="domain" description="Core-binding (CB)" evidence="12">
    <location>
        <begin position="5"/>
        <end position="121"/>
    </location>
</feature>
<evidence type="ECO:0000256" key="2">
    <source>
        <dbReference type="ARBA" id="ARBA00022490"/>
    </source>
</evidence>
<dbReference type="PANTHER" id="PTHR30349:SF77">
    <property type="entry name" value="TYROSINE RECOMBINASE XERC"/>
    <property type="match status" value="1"/>
</dbReference>
<dbReference type="PROSITE" id="PS51898">
    <property type="entry name" value="TYR_RECOMBINASE"/>
    <property type="match status" value="1"/>
</dbReference>
<dbReference type="InterPro" id="IPR011010">
    <property type="entry name" value="DNA_brk_join_enz"/>
</dbReference>
<evidence type="ECO:0000259" key="11">
    <source>
        <dbReference type="PROSITE" id="PS51898"/>
    </source>
</evidence>
<keyword evidence="7" id="KW-0233">DNA recombination</keyword>
<feature type="region of interest" description="Disordered" evidence="10">
    <location>
        <begin position="319"/>
        <end position="345"/>
    </location>
</feature>
<dbReference type="InterPro" id="IPR010998">
    <property type="entry name" value="Integrase_recombinase_N"/>
</dbReference>
<evidence type="ECO:0000259" key="12">
    <source>
        <dbReference type="PROSITE" id="PS51900"/>
    </source>
</evidence>
<dbReference type="Gene3D" id="1.10.150.130">
    <property type="match status" value="1"/>
</dbReference>
<comment type="caution">
    <text evidence="13">The sequence shown here is derived from an EMBL/GenBank/DDBJ whole genome shotgun (WGS) entry which is preliminary data.</text>
</comment>
<keyword evidence="6 9" id="KW-0238">DNA-binding</keyword>
<evidence type="ECO:0000256" key="1">
    <source>
        <dbReference type="ARBA" id="ARBA00004496"/>
    </source>
</evidence>
<evidence type="ECO:0000256" key="8">
    <source>
        <dbReference type="ARBA" id="ARBA00023306"/>
    </source>
</evidence>
<sequence>MDYRTEAPAIIRDFLSYHETIQGHSRKTVDEYFLDLRNFFRYIKVERGCVPRSTDLDQISIDDLDLDLVRSVKLSDVYSYMNYLSRDRAKHANSPDTGYGLTPAARARKIAAIRSFYKYITSKAKLMDENPMQDLDSPRLKKALPHYLSLDESIQLLESVDGENKERDYCILELFLNCGLRISELVGLNLTDIRNDQLRVLGKGNKERILFLNEACRQAIDDWLAVRGTQGIIDKNALFITRRHTRMTTDAVHYMIKKRLTAAGLDASMYSAHKLRHTAATLMLQNGVDVRTLQEVLGHDHLNTTQIYTHVDSDDLRTAAKANPLGRVRRKKSPPSPPSDSENKG</sequence>
<dbReference type="Proteomes" id="UP001464378">
    <property type="component" value="Unassembled WGS sequence"/>
</dbReference>